<sequence length="202" mass="23087">MEGSEGQLSSRFTDGLCSDYSYCLSHVDWFSGGQVSTVTFCTDPFLGLTSQWRTNFNHLDSCVFNLFCKRLINDGVCFQNDFISFWVEDIVKRNPTQNSFGDFLNDFVIFLQWRNFGSSQSTTIIFSDDDVLSHVNQSSGQVTCIRRFQSGICKTFTGTVSGDKVFQNGKTFLKVRHDRVFNNFRTGRTCFLRFCHQTSHPG</sequence>
<evidence type="ECO:0000313" key="1">
    <source>
        <dbReference type="EMBL" id="MPM80834.1"/>
    </source>
</evidence>
<reference evidence="1" key="1">
    <citation type="submission" date="2019-08" db="EMBL/GenBank/DDBJ databases">
        <authorList>
            <person name="Kucharzyk K."/>
            <person name="Murdoch R.W."/>
            <person name="Higgins S."/>
            <person name="Loffler F."/>
        </authorList>
    </citation>
    <scope>NUCLEOTIDE SEQUENCE</scope>
</reference>
<dbReference type="EMBL" id="VSSQ01030336">
    <property type="protein sequence ID" value="MPM80834.1"/>
    <property type="molecule type" value="Genomic_DNA"/>
</dbReference>
<protein>
    <submittedName>
        <fullName evidence="1">Uncharacterized protein</fullName>
    </submittedName>
</protein>
<accession>A0A645CVA6</accession>
<name>A0A645CVA6_9ZZZZ</name>
<proteinExistence type="predicted"/>
<dbReference type="AlphaFoldDB" id="A0A645CVA6"/>
<gene>
    <name evidence="1" type="ORF">SDC9_127885</name>
</gene>
<organism evidence="1">
    <name type="scientific">bioreactor metagenome</name>
    <dbReference type="NCBI Taxonomy" id="1076179"/>
    <lineage>
        <taxon>unclassified sequences</taxon>
        <taxon>metagenomes</taxon>
        <taxon>ecological metagenomes</taxon>
    </lineage>
</organism>
<comment type="caution">
    <text evidence="1">The sequence shown here is derived from an EMBL/GenBank/DDBJ whole genome shotgun (WGS) entry which is preliminary data.</text>
</comment>